<feature type="transmembrane region" description="Helical" evidence="15">
    <location>
        <begin position="379"/>
        <end position="400"/>
    </location>
</feature>
<proteinExistence type="inferred from homology"/>
<feature type="transmembrane region" description="Helical" evidence="15">
    <location>
        <begin position="16"/>
        <end position="38"/>
    </location>
</feature>
<dbReference type="PANTHER" id="PTHR10422:SF18">
    <property type="entry name" value="CYTOCHROME C OXIDASE SUBUNIT 1"/>
    <property type="match status" value="1"/>
</dbReference>
<comment type="function">
    <text evidence="14">Component of the cytochrome c oxidase, the last enzyme in the mitochondrial electron transport chain which drives oxidative phosphorylation. The respiratory chain contains 3 multisubunit complexes succinate dehydrogenase (complex II, CII), ubiquinol-cytochrome c oxidoreductase (cytochrome b-c1 complex, complex III, CIII) and cytochrome c oxidase (complex IV, CIV), that cooperate to transfer electrons derived from NADH and succinate to molecular oxygen, creating an electrochemical gradient over the inner membrane that drives transmembrane transport and the ATP synthase. Cytochrome c oxidase is the component of the respiratory chain that catalyzes the reduction of oxygen to water. Electrons originating from reduced cytochrome c in the intermembrane space (IMS) are transferred via the dinuclear copper A center (CU(A)) of subunit 2 and heme A of subunit 1 to the active site in subunit 1, a binuclear center (BNC) formed by heme A3 and copper B (CU(B)). The BNC reduces molecular oxygen to 2 water molecules using 4 electrons from cytochrome c in the IMS and 4 protons from the mitochondrial matrix.</text>
</comment>
<sequence length="514" mass="57590">MKKWLYTGNHKKIGTMYMLFGVWSGMMGLSLSMFFFVYKSPPWSFETSLLSEYYNTVVSAHAVAMIFFMVMPIFMGGFGNWLLPLMVGAQDMSFPRLNNLGFWLLPPAMLLFMSSMFIGSGAGTGWTLYPPLSSWFGHPNHSVDLMIFALHLAGISSLAGSINFISTCFMGKSIMFTLDRFSMFTWSIIITSFMLIISLPVLAGGITMLLTDRNFGSTFFEVSGGGDPILFQHMFWFFGHPEVYILVLPAFGAISESIMFMAGKFKVFGPLGMIYAMMSIGILGCFVWGHHMYTIGMDIDTRAYFTAATMIIGIPTGVKVFSWLATLYGNSSPLSPLMLWVIGFLVLFTIGGLTGVSLSNASLDLMLHDTYYVVGHLHFVLSMGVVFAMMAAITLWLPWLMKIMANSILQKTQFLLMFIGANLTFMPQHFLGMNGMPRRYLDYNDCFHSFHYLSSLGSILSLTSTVLFLYLTWESITSHRHQITNSAPMNSPEMLLTYPMTEHTFLSPNLLSLP</sequence>
<organism evidence="17">
    <name type="scientific">Trichuris sp. TTB2</name>
    <dbReference type="NCBI Taxonomy" id="1719122"/>
    <lineage>
        <taxon>Eukaryota</taxon>
        <taxon>Metazoa</taxon>
        <taxon>Ecdysozoa</taxon>
        <taxon>Nematoda</taxon>
        <taxon>Enoplea</taxon>
        <taxon>Dorylaimia</taxon>
        <taxon>Trichinellida</taxon>
        <taxon>Trichuridae</taxon>
        <taxon>Trichuris</taxon>
    </lineage>
</organism>
<dbReference type="GO" id="GO:0004129">
    <property type="term" value="F:cytochrome-c oxidase activity"/>
    <property type="evidence" value="ECO:0007669"/>
    <property type="project" value="UniProtKB-EC"/>
</dbReference>
<keyword evidence="14" id="KW-0813">Transport</keyword>
<keyword evidence="14 17" id="KW-0496">Mitochondrion</keyword>
<gene>
    <name evidence="17" type="primary">COX1</name>
</gene>
<comment type="cofactor">
    <cofactor evidence="1">
        <name>heme</name>
        <dbReference type="ChEBI" id="CHEBI:30413"/>
    </cofactor>
</comment>
<keyword evidence="8" id="KW-0460">Magnesium</keyword>
<dbReference type="GO" id="GO:0046872">
    <property type="term" value="F:metal ion binding"/>
    <property type="evidence" value="ECO:0007669"/>
    <property type="project" value="UniProtKB-KW"/>
</dbReference>
<dbReference type="GO" id="GO:0006123">
    <property type="term" value="P:mitochondrial electron transport, cytochrome c to oxygen"/>
    <property type="evidence" value="ECO:0007669"/>
    <property type="project" value="TreeGrafter"/>
</dbReference>
<keyword evidence="14" id="KW-0186">Copper</keyword>
<comment type="similarity">
    <text evidence="4 14">Belongs to the heme-copper respiratory oxidase family.</text>
</comment>
<evidence type="ECO:0000313" key="17">
    <source>
        <dbReference type="EMBL" id="ALF03933.1"/>
    </source>
</evidence>
<feature type="transmembrane region" description="Helical" evidence="15">
    <location>
        <begin position="412"/>
        <end position="430"/>
    </location>
</feature>
<evidence type="ECO:0000256" key="8">
    <source>
        <dbReference type="ARBA" id="ARBA00022842"/>
    </source>
</evidence>
<keyword evidence="12 14" id="KW-0472">Membrane</keyword>
<dbReference type="InterPro" id="IPR023615">
    <property type="entry name" value="Cyt_c_Oxase_su1_BS"/>
</dbReference>
<comment type="pathway">
    <text evidence="3 14">Energy metabolism; oxidative phosphorylation.</text>
</comment>
<comment type="catalytic activity">
    <reaction evidence="13">
        <text>4 Fe(II)-[cytochrome c] + O2 + 8 H(+)(in) = 4 Fe(III)-[cytochrome c] + 2 H2O + 4 H(+)(out)</text>
        <dbReference type="Rhea" id="RHEA:11436"/>
        <dbReference type="Rhea" id="RHEA-COMP:10350"/>
        <dbReference type="Rhea" id="RHEA-COMP:14399"/>
        <dbReference type="ChEBI" id="CHEBI:15377"/>
        <dbReference type="ChEBI" id="CHEBI:15378"/>
        <dbReference type="ChEBI" id="CHEBI:15379"/>
        <dbReference type="ChEBI" id="CHEBI:29033"/>
        <dbReference type="ChEBI" id="CHEBI:29034"/>
        <dbReference type="EC" id="7.1.1.9"/>
    </reaction>
    <physiologicalReaction direction="left-to-right" evidence="13">
        <dbReference type="Rhea" id="RHEA:11437"/>
    </physiologicalReaction>
</comment>
<dbReference type="GO" id="GO:0005743">
    <property type="term" value="C:mitochondrial inner membrane"/>
    <property type="evidence" value="ECO:0007669"/>
    <property type="project" value="UniProtKB-SubCell"/>
</dbReference>
<dbReference type="GO" id="GO:0015990">
    <property type="term" value="P:electron transport coupled proton transport"/>
    <property type="evidence" value="ECO:0007669"/>
    <property type="project" value="TreeGrafter"/>
</dbReference>
<feature type="transmembrane region" description="Helical" evidence="15">
    <location>
        <begin position="183"/>
        <end position="210"/>
    </location>
</feature>
<keyword evidence="11 15" id="KW-1133">Transmembrane helix</keyword>
<dbReference type="GO" id="GO:0045277">
    <property type="term" value="C:respiratory chain complex IV"/>
    <property type="evidence" value="ECO:0007669"/>
    <property type="project" value="InterPro"/>
</dbReference>
<evidence type="ECO:0000256" key="7">
    <source>
        <dbReference type="ARBA" id="ARBA00022692"/>
    </source>
</evidence>
<evidence type="ECO:0000256" key="3">
    <source>
        <dbReference type="ARBA" id="ARBA00004673"/>
    </source>
</evidence>
<feature type="transmembrane region" description="Helical" evidence="15">
    <location>
        <begin position="104"/>
        <end position="126"/>
    </location>
</feature>
<dbReference type="AlphaFoldDB" id="A0A0M4S7G2"/>
<dbReference type="InterPro" id="IPR000883">
    <property type="entry name" value="Cyt_C_Oxase_1"/>
</dbReference>
<dbReference type="PRINTS" id="PR01165">
    <property type="entry name" value="CYCOXIDASEI"/>
</dbReference>
<evidence type="ECO:0000256" key="12">
    <source>
        <dbReference type="ARBA" id="ARBA00023136"/>
    </source>
</evidence>
<dbReference type="GO" id="GO:0020037">
    <property type="term" value="F:heme binding"/>
    <property type="evidence" value="ECO:0007669"/>
    <property type="project" value="InterPro"/>
</dbReference>
<name>A0A0M4S7G2_9BILA</name>
<dbReference type="PANTHER" id="PTHR10422">
    <property type="entry name" value="CYTOCHROME C OXIDASE SUBUNIT 1"/>
    <property type="match status" value="1"/>
</dbReference>
<feature type="transmembrane region" description="Helical" evidence="15">
    <location>
        <begin position="58"/>
        <end position="83"/>
    </location>
</feature>
<dbReference type="EC" id="7.1.1.9" evidence="14"/>
<keyword evidence="14" id="KW-0999">Mitochondrion inner membrane</keyword>
<keyword evidence="7 14" id="KW-0812">Transmembrane</keyword>
<feature type="transmembrane region" description="Helical" evidence="15">
    <location>
        <begin position="274"/>
        <end position="291"/>
    </location>
</feature>
<dbReference type="PROSITE" id="PS50855">
    <property type="entry name" value="COX1"/>
    <property type="match status" value="1"/>
</dbReference>
<dbReference type="Pfam" id="PF00115">
    <property type="entry name" value="COX1"/>
    <property type="match status" value="1"/>
</dbReference>
<comment type="subcellular location">
    <subcellularLocation>
        <location evidence="2">Membrane</location>
        <topology evidence="2">Multi-pass membrane protein</topology>
    </subcellularLocation>
    <subcellularLocation>
        <location evidence="14">Mitochondrion inner membrane</location>
        <topology evidence="14">Multi-pass membrane protein</topology>
    </subcellularLocation>
</comment>
<geneLocation type="mitochondrion" evidence="17"/>
<protein>
    <recommendedName>
        <fullName evidence="5 14">Cytochrome c oxidase subunit 1</fullName>
        <ecNumber evidence="14">7.1.1.9</ecNumber>
    </recommendedName>
</protein>
<keyword evidence="6 14" id="KW-0679">Respiratory chain</keyword>
<evidence type="ECO:0000256" key="13">
    <source>
        <dbReference type="ARBA" id="ARBA00049512"/>
    </source>
</evidence>
<feature type="transmembrane region" description="Helical" evidence="15">
    <location>
        <begin position="303"/>
        <end position="325"/>
    </location>
</feature>
<evidence type="ECO:0000256" key="11">
    <source>
        <dbReference type="ARBA" id="ARBA00022989"/>
    </source>
</evidence>
<evidence type="ECO:0000256" key="4">
    <source>
        <dbReference type="ARBA" id="ARBA00009578"/>
    </source>
</evidence>
<dbReference type="SUPFAM" id="SSF81442">
    <property type="entry name" value="Cytochrome c oxidase subunit I-like"/>
    <property type="match status" value="1"/>
</dbReference>
<evidence type="ECO:0000256" key="5">
    <source>
        <dbReference type="ARBA" id="ARBA00015947"/>
    </source>
</evidence>
<reference evidence="17" key="1">
    <citation type="journal article" date="2015" name="PLoS Negl. Trop. Dis.">
        <title>Mitochondrial Genome Analyses Suggest Multiple Trichuris Species in Humans, Baboons, and Pigs from Different Geographical Regions.</title>
        <authorList>
            <person name="Hawash M.B."/>
            <person name="Andersen L.O."/>
            <person name="Gasser R.B."/>
            <person name="Stensvold C.R."/>
            <person name="Nejsum P."/>
        </authorList>
    </citation>
    <scope>NUCLEOTIDE SEQUENCE</scope>
</reference>
<evidence type="ECO:0000256" key="15">
    <source>
        <dbReference type="SAM" id="Phobius"/>
    </source>
</evidence>
<evidence type="ECO:0000256" key="9">
    <source>
        <dbReference type="ARBA" id="ARBA00022967"/>
    </source>
</evidence>
<feature type="transmembrane region" description="Helical" evidence="15">
    <location>
        <begin position="243"/>
        <end position="262"/>
    </location>
</feature>
<dbReference type="EMBL" id="KT449825">
    <property type="protein sequence ID" value="ALF03933.1"/>
    <property type="molecule type" value="Genomic_DNA"/>
</dbReference>
<keyword evidence="14" id="KW-0408">Iron</keyword>
<evidence type="ECO:0000259" key="16">
    <source>
        <dbReference type="PROSITE" id="PS50855"/>
    </source>
</evidence>
<evidence type="ECO:0000256" key="2">
    <source>
        <dbReference type="ARBA" id="ARBA00004141"/>
    </source>
</evidence>
<evidence type="ECO:0000256" key="14">
    <source>
        <dbReference type="RuleBase" id="RU000369"/>
    </source>
</evidence>
<evidence type="ECO:0000256" key="6">
    <source>
        <dbReference type="ARBA" id="ARBA00022660"/>
    </source>
</evidence>
<feature type="transmembrane region" description="Helical" evidence="15">
    <location>
        <begin position="337"/>
        <end position="359"/>
    </location>
</feature>
<dbReference type="InterPro" id="IPR033944">
    <property type="entry name" value="Cyt_c_oxase_su1_dom"/>
</dbReference>
<evidence type="ECO:0000256" key="1">
    <source>
        <dbReference type="ARBA" id="ARBA00001971"/>
    </source>
</evidence>
<dbReference type="InterPro" id="IPR036927">
    <property type="entry name" value="Cyt_c_oxase-like_su1_sf"/>
</dbReference>
<dbReference type="InterPro" id="IPR023616">
    <property type="entry name" value="Cyt_c_oxase-like_su1_dom"/>
</dbReference>
<keyword evidence="10 14" id="KW-0249">Electron transport</keyword>
<dbReference type="CDD" id="cd01663">
    <property type="entry name" value="Cyt_c_Oxidase_I"/>
    <property type="match status" value="1"/>
</dbReference>
<keyword evidence="14" id="KW-0349">Heme</keyword>
<dbReference type="PROSITE" id="PS00077">
    <property type="entry name" value="COX1_CUB"/>
    <property type="match status" value="1"/>
</dbReference>
<evidence type="ECO:0000256" key="10">
    <source>
        <dbReference type="ARBA" id="ARBA00022982"/>
    </source>
</evidence>
<dbReference type="Gene3D" id="1.20.210.10">
    <property type="entry name" value="Cytochrome c oxidase-like, subunit I domain"/>
    <property type="match status" value="1"/>
</dbReference>
<feature type="domain" description="Cytochrome oxidase subunit I profile" evidence="16">
    <location>
        <begin position="1"/>
        <end position="514"/>
    </location>
</feature>
<keyword evidence="14" id="KW-0479">Metal-binding</keyword>
<accession>A0A0M4S7G2</accession>
<reference evidence="17" key="2">
    <citation type="submission" date="2015-08" db="EMBL/GenBank/DDBJ databases">
        <authorList>
            <person name="Babu N.S."/>
            <person name="Beckwith C.J."/>
            <person name="Beseler K.G."/>
            <person name="Brison A."/>
            <person name="Carone J.V."/>
            <person name="Caskin T.P."/>
            <person name="Diamond M."/>
            <person name="Durham M.E."/>
            <person name="Foxe J.M."/>
            <person name="Go M."/>
            <person name="Henderson B.A."/>
            <person name="Jones I.B."/>
            <person name="McGettigan J.A."/>
            <person name="Micheletti S.J."/>
            <person name="Nasrallah M.E."/>
            <person name="Ortiz D."/>
            <person name="Piller C.R."/>
            <person name="Privatt S.R."/>
            <person name="Schneider S.L."/>
            <person name="Sharp S."/>
            <person name="Smith T.C."/>
            <person name="Stanton J.D."/>
            <person name="Ullery H.E."/>
            <person name="Wilson R.J."/>
            <person name="Serrano M.G."/>
            <person name="Buck G."/>
            <person name="Lee V."/>
            <person name="Wang Y."/>
            <person name="Carvalho R."/>
            <person name="Voegtly L."/>
            <person name="Shi R."/>
            <person name="Duckworth R."/>
            <person name="Johnson A."/>
            <person name="Loviza R."/>
            <person name="Walstead R."/>
            <person name="Shah Z."/>
            <person name="Kiflezghi M."/>
            <person name="Wade K."/>
            <person name="Ball S.L."/>
            <person name="Bradley K.W."/>
            <person name="Asai D.J."/>
            <person name="Bowman C.A."/>
            <person name="Russell D.A."/>
            <person name="Pope W.H."/>
            <person name="Jacobs-Sera D."/>
            <person name="Hendrix R.W."/>
            <person name="Hatfull G.F."/>
        </authorList>
    </citation>
    <scope>NUCLEOTIDE SEQUENCE</scope>
</reference>
<feature type="transmembrane region" description="Helical" evidence="15">
    <location>
        <begin position="450"/>
        <end position="473"/>
    </location>
</feature>
<keyword evidence="9" id="KW-1278">Translocase</keyword>
<dbReference type="UniPathway" id="UPA00705"/>
<feature type="transmembrane region" description="Helical" evidence="15">
    <location>
        <begin position="146"/>
        <end position="171"/>
    </location>
</feature>